<sequence>MSSSCLTPIHFTLTSFGVDIYQILSTPSISQPRRQLTTPRTLGSIQEYLQRKQRR</sequence>
<keyword evidence="3" id="KW-1185">Reference proteome</keyword>
<reference evidence="2 3" key="1">
    <citation type="submission" date="2014-04" db="EMBL/GenBank/DDBJ databases">
        <authorList>
            <consortium name="DOE Joint Genome Institute"/>
            <person name="Kuo A."/>
            <person name="Kohler A."/>
            <person name="Costa M.D."/>
            <person name="Nagy L.G."/>
            <person name="Floudas D."/>
            <person name="Copeland A."/>
            <person name="Barry K.W."/>
            <person name="Cichocki N."/>
            <person name="Veneault-Fourrey C."/>
            <person name="LaButti K."/>
            <person name="Lindquist E.A."/>
            <person name="Lipzen A."/>
            <person name="Lundell T."/>
            <person name="Morin E."/>
            <person name="Murat C."/>
            <person name="Sun H."/>
            <person name="Tunlid A."/>
            <person name="Henrissat B."/>
            <person name="Grigoriev I.V."/>
            <person name="Hibbett D.S."/>
            <person name="Martin F."/>
            <person name="Nordberg H.P."/>
            <person name="Cantor M.N."/>
            <person name="Hua S.X."/>
        </authorList>
    </citation>
    <scope>NUCLEOTIDE SEQUENCE [LARGE SCALE GENOMIC DNA]</scope>
    <source>
        <strain evidence="2 3">Marx 270</strain>
    </source>
</reference>
<dbReference type="AlphaFoldDB" id="A0A0C3NS54"/>
<dbReference type="InParanoid" id="A0A0C3NS54"/>
<dbReference type="Proteomes" id="UP000054217">
    <property type="component" value="Unassembled WGS sequence"/>
</dbReference>
<feature type="compositionally biased region" description="Polar residues" evidence="1">
    <location>
        <begin position="32"/>
        <end position="44"/>
    </location>
</feature>
<protein>
    <submittedName>
        <fullName evidence="2">Uncharacterized protein</fullName>
    </submittedName>
</protein>
<gene>
    <name evidence="2" type="ORF">M404DRAFT_1001168</name>
</gene>
<proteinExistence type="predicted"/>
<accession>A0A0C3NS54</accession>
<feature type="region of interest" description="Disordered" evidence="1">
    <location>
        <begin position="32"/>
        <end position="55"/>
    </location>
</feature>
<dbReference type="EMBL" id="KN831975">
    <property type="protein sequence ID" value="KIO03690.1"/>
    <property type="molecule type" value="Genomic_DNA"/>
</dbReference>
<dbReference type="HOGENOM" id="CLU_3033365_0_0_1"/>
<organism evidence="2 3">
    <name type="scientific">Pisolithus tinctorius Marx 270</name>
    <dbReference type="NCBI Taxonomy" id="870435"/>
    <lineage>
        <taxon>Eukaryota</taxon>
        <taxon>Fungi</taxon>
        <taxon>Dikarya</taxon>
        <taxon>Basidiomycota</taxon>
        <taxon>Agaricomycotina</taxon>
        <taxon>Agaricomycetes</taxon>
        <taxon>Agaricomycetidae</taxon>
        <taxon>Boletales</taxon>
        <taxon>Sclerodermatineae</taxon>
        <taxon>Pisolithaceae</taxon>
        <taxon>Pisolithus</taxon>
    </lineage>
</organism>
<evidence type="ECO:0000313" key="3">
    <source>
        <dbReference type="Proteomes" id="UP000054217"/>
    </source>
</evidence>
<evidence type="ECO:0000256" key="1">
    <source>
        <dbReference type="SAM" id="MobiDB-lite"/>
    </source>
</evidence>
<evidence type="ECO:0000313" key="2">
    <source>
        <dbReference type="EMBL" id="KIO03690.1"/>
    </source>
</evidence>
<name>A0A0C3NS54_PISTI</name>
<reference evidence="3" key="2">
    <citation type="submission" date="2015-01" db="EMBL/GenBank/DDBJ databases">
        <title>Evolutionary Origins and Diversification of the Mycorrhizal Mutualists.</title>
        <authorList>
            <consortium name="DOE Joint Genome Institute"/>
            <consortium name="Mycorrhizal Genomics Consortium"/>
            <person name="Kohler A."/>
            <person name="Kuo A."/>
            <person name="Nagy L.G."/>
            <person name="Floudas D."/>
            <person name="Copeland A."/>
            <person name="Barry K.W."/>
            <person name="Cichocki N."/>
            <person name="Veneault-Fourrey C."/>
            <person name="LaButti K."/>
            <person name="Lindquist E.A."/>
            <person name="Lipzen A."/>
            <person name="Lundell T."/>
            <person name="Morin E."/>
            <person name="Murat C."/>
            <person name="Riley R."/>
            <person name="Ohm R."/>
            <person name="Sun H."/>
            <person name="Tunlid A."/>
            <person name="Henrissat B."/>
            <person name="Grigoriev I.V."/>
            <person name="Hibbett D.S."/>
            <person name="Martin F."/>
        </authorList>
    </citation>
    <scope>NUCLEOTIDE SEQUENCE [LARGE SCALE GENOMIC DNA]</scope>
    <source>
        <strain evidence="3">Marx 270</strain>
    </source>
</reference>